<evidence type="ECO:0000256" key="6">
    <source>
        <dbReference type="ARBA" id="ARBA00023004"/>
    </source>
</evidence>
<dbReference type="GO" id="GO:0046872">
    <property type="term" value="F:metal ion binding"/>
    <property type="evidence" value="ECO:0007669"/>
    <property type="project" value="UniProtKB-KW"/>
</dbReference>
<name>A0A395LZB8_9BACT</name>
<dbReference type="GO" id="GO:0003824">
    <property type="term" value="F:catalytic activity"/>
    <property type="evidence" value="ECO:0007669"/>
    <property type="project" value="InterPro"/>
</dbReference>
<accession>A0A395LZB8</accession>
<dbReference type="Proteomes" id="UP000266389">
    <property type="component" value="Unassembled WGS sequence"/>
</dbReference>
<dbReference type="GO" id="GO:0005829">
    <property type="term" value="C:cytosol"/>
    <property type="evidence" value="ECO:0007669"/>
    <property type="project" value="TreeGrafter"/>
</dbReference>
<dbReference type="GO" id="GO:0051539">
    <property type="term" value="F:4 iron, 4 sulfur cluster binding"/>
    <property type="evidence" value="ECO:0007669"/>
    <property type="project" value="UniProtKB-KW"/>
</dbReference>
<dbReference type="InterPro" id="IPR051198">
    <property type="entry name" value="BchE-like"/>
</dbReference>
<sequence>MNGFVPLEQVSFPPAASSKPKRRKRWLLIQPKSRTNLMVDSGKVSIPLNLMMVGTLAQKHFDVDFIDERIGDKVPEDFSPYDVVAITSRTLNATRAYQIADAALAQGKRVILGGTHPTMLFEEAKEHATSVVFGEVESVWDALRQDVENDTMKPQYRAGAFKSMQEMDRPDFNIVLRSPNAKNYSFRIPVLATKGCPVGCNFCTTPTIYGKSFRTRDSQRVVEEIRFHQERLGRKDIHISFMDDNISFKPAFMEELLHAMVGLGAKWNANISMNFLENPRVAELAKEAGCELLNIGFESTTPETIKYVHKGSNRINRYDAVVANVHKQGIAIQGYFIFGFDTDTMASFQGTYDFIMRNRIEFPVFTIATPFPGTPWFEEMKPRIEHFNWDKYDTYHYIYKPAKMEREEFLRAFIKIQQEVYSWKNIWYRMKGKPFNWIWMVNVAMHYFTRRLKPEMFL</sequence>
<keyword evidence="2" id="KW-0489">Methyltransferase</keyword>
<dbReference type="InterPro" id="IPR034466">
    <property type="entry name" value="Methyltransferase_Class_B"/>
</dbReference>
<dbReference type="PANTHER" id="PTHR43409">
    <property type="entry name" value="ANAEROBIC MAGNESIUM-PROTOPORPHYRIN IX MONOMETHYL ESTER CYCLASE-RELATED"/>
    <property type="match status" value="1"/>
</dbReference>
<dbReference type="SFLD" id="SFLDF00414">
    <property type="entry name" value="bacteriochlorophyll_C12_methyl"/>
    <property type="match status" value="1"/>
</dbReference>
<evidence type="ECO:0000259" key="8">
    <source>
        <dbReference type="PROSITE" id="PS51332"/>
    </source>
</evidence>
<proteinExistence type="predicted"/>
<dbReference type="SFLD" id="SFLDG01082">
    <property type="entry name" value="B12-binding_domain_containing"/>
    <property type="match status" value="1"/>
</dbReference>
<keyword evidence="4" id="KW-0949">S-adenosyl-L-methionine</keyword>
<dbReference type="GO" id="GO:0031419">
    <property type="term" value="F:cobalamin binding"/>
    <property type="evidence" value="ECO:0007669"/>
    <property type="project" value="InterPro"/>
</dbReference>
<evidence type="ECO:0000256" key="5">
    <source>
        <dbReference type="ARBA" id="ARBA00022723"/>
    </source>
</evidence>
<dbReference type="CDD" id="cd01335">
    <property type="entry name" value="Radical_SAM"/>
    <property type="match status" value="1"/>
</dbReference>
<dbReference type="InterPro" id="IPR034497">
    <property type="entry name" value="Bacteriochlorophyll_C12_MT"/>
</dbReference>
<evidence type="ECO:0000313" key="11">
    <source>
        <dbReference type="Proteomes" id="UP000266389"/>
    </source>
</evidence>
<dbReference type="InterPro" id="IPR006638">
    <property type="entry name" value="Elp3/MiaA/NifB-like_rSAM"/>
</dbReference>
<evidence type="ECO:0000256" key="3">
    <source>
        <dbReference type="ARBA" id="ARBA00022679"/>
    </source>
</evidence>
<dbReference type="SUPFAM" id="SSF102114">
    <property type="entry name" value="Radical SAM enzymes"/>
    <property type="match status" value="1"/>
</dbReference>
<comment type="cofactor">
    <cofactor evidence="1">
        <name>[4Fe-4S] cluster</name>
        <dbReference type="ChEBI" id="CHEBI:49883"/>
    </cofactor>
</comment>
<dbReference type="InterPro" id="IPR058240">
    <property type="entry name" value="rSAM_sf"/>
</dbReference>
<keyword evidence="6" id="KW-0408">Iron</keyword>
<keyword evidence="7" id="KW-0411">Iron-sulfur</keyword>
<comment type="caution">
    <text evidence="10">The sequence shown here is derived from an EMBL/GenBank/DDBJ whole genome shotgun (WGS) entry which is preliminary data.</text>
</comment>
<protein>
    <submittedName>
        <fullName evidence="10">Radical SAM protein</fullName>
    </submittedName>
</protein>
<dbReference type="SFLD" id="SFLDS00029">
    <property type="entry name" value="Radical_SAM"/>
    <property type="match status" value="1"/>
</dbReference>
<dbReference type="SMART" id="SM00729">
    <property type="entry name" value="Elp3"/>
    <property type="match status" value="1"/>
</dbReference>
<dbReference type="Pfam" id="PF04055">
    <property type="entry name" value="Radical_SAM"/>
    <property type="match status" value="1"/>
</dbReference>
<dbReference type="InterPro" id="IPR007197">
    <property type="entry name" value="rSAM"/>
</dbReference>
<dbReference type="AlphaFoldDB" id="A0A395LZB8"/>
<keyword evidence="5" id="KW-0479">Metal-binding</keyword>
<dbReference type="InterPro" id="IPR023404">
    <property type="entry name" value="rSAM_horseshoe"/>
</dbReference>
<feature type="domain" description="Radical SAM core" evidence="9">
    <location>
        <begin position="182"/>
        <end position="402"/>
    </location>
</feature>
<dbReference type="EMBL" id="PHFL01000057">
    <property type="protein sequence ID" value="RFM23847.1"/>
    <property type="molecule type" value="Genomic_DNA"/>
</dbReference>
<reference evidence="10 11" key="1">
    <citation type="journal article" date="2011" name="ISME J.">
        <title>Community ecology of hot spring cyanobacterial mats: predominant populations and their functional potential.</title>
        <authorList>
            <person name="Klatt C.G."/>
            <person name="Wood J.M."/>
            <person name="Rusch D.B."/>
            <person name="Bateson M.M."/>
            <person name="Hamamura N."/>
            <person name="Heidelberg J.F."/>
            <person name="Grossman A.R."/>
            <person name="Bhaya D."/>
            <person name="Cohan F.M."/>
            <person name="Kuhl M."/>
            <person name="Bryant D.A."/>
            <person name="Ward D.M."/>
        </authorList>
    </citation>
    <scope>NUCLEOTIDE SEQUENCE [LARGE SCALE GENOMIC DNA]</scope>
    <source>
        <strain evidence="10">OS</strain>
    </source>
</reference>
<evidence type="ECO:0000259" key="9">
    <source>
        <dbReference type="PROSITE" id="PS51918"/>
    </source>
</evidence>
<organism evidence="10 11">
    <name type="scientific">Candidatus Thermochlorobacter aerophilus</name>
    <dbReference type="NCBI Taxonomy" id="1868324"/>
    <lineage>
        <taxon>Bacteria</taxon>
        <taxon>Pseudomonadati</taxon>
        <taxon>Chlorobiota</taxon>
        <taxon>Chlorobiia</taxon>
        <taxon>Chlorobiales</taxon>
        <taxon>Candidatus Thermochlorobacteriaceae</taxon>
        <taxon>Candidatus Thermochlorobacter</taxon>
    </lineage>
</organism>
<evidence type="ECO:0000256" key="1">
    <source>
        <dbReference type="ARBA" id="ARBA00001966"/>
    </source>
</evidence>
<dbReference type="PROSITE" id="PS51332">
    <property type="entry name" value="B12_BINDING"/>
    <property type="match status" value="1"/>
</dbReference>
<feature type="domain" description="B12-binding" evidence="8">
    <location>
        <begin position="23"/>
        <end position="154"/>
    </location>
</feature>
<dbReference type="PANTHER" id="PTHR43409:SF7">
    <property type="entry name" value="BLL1977 PROTEIN"/>
    <property type="match status" value="1"/>
</dbReference>
<gene>
    <name evidence="10" type="ORF">D0433_08920</name>
</gene>
<evidence type="ECO:0000256" key="2">
    <source>
        <dbReference type="ARBA" id="ARBA00022603"/>
    </source>
</evidence>
<dbReference type="InterPro" id="IPR006158">
    <property type="entry name" value="Cobalamin-bd"/>
</dbReference>
<dbReference type="Gene3D" id="3.40.50.280">
    <property type="entry name" value="Cobalamin-binding domain"/>
    <property type="match status" value="1"/>
</dbReference>
<evidence type="ECO:0000256" key="4">
    <source>
        <dbReference type="ARBA" id="ARBA00022691"/>
    </source>
</evidence>
<dbReference type="SFLD" id="SFLDG01123">
    <property type="entry name" value="methyltransferase_(Class_B)"/>
    <property type="match status" value="1"/>
</dbReference>
<evidence type="ECO:0000313" key="10">
    <source>
        <dbReference type="EMBL" id="RFM23847.1"/>
    </source>
</evidence>
<dbReference type="PROSITE" id="PS51918">
    <property type="entry name" value="RADICAL_SAM"/>
    <property type="match status" value="1"/>
</dbReference>
<keyword evidence="3" id="KW-0808">Transferase</keyword>
<dbReference type="Gene3D" id="3.80.30.20">
    <property type="entry name" value="tm_1862 like domain"/>
    <property type="match status" value="1"/>
</dbReference>
<evidence type="ECO:0000256" key="7">
    <source>
        <dbReference type="ARBA" id="ARBA00023014"/>
    </source>
</evidence>